<organism evidence="1 2">
    <name type="scientific">Basidiobolus ranarum</name>
    <dbReference type="NCBI Taxonomy" id="34480"/>
    <lineage>
        <taxon>Eukaryota</taxon>
        <taxon>Fungi</taxon>
        <taxon>Fungi incertae sedis</taxon>
        <taxon>Zoopagomycota</taxon>
        <taxon>Entomophthoromycotina</taxon>
        <taxon>Basidiobolomycetes</taxon>
        <taxon>Basidiobolales</taxon>
        <taxon>Basidiobolaceae</taxon>
        <taxon>Basidiobolus</taxon>
    </lineage>
</organism>
<protein>
    <submittedName>
        <fullName evidence="1">Uncharacterized protein</fullName>
    </submittedName>
</protein>
<sequence>MVLIVKTAILEGIKISSAASKLSYTSGTNEGCREGEHPNSVGKGCESEVNNQKYQYGESGGSDKYGVNSNYRKRFITKCLSAFSSLDIL</sequence>
<evidence type="ECO:0000313" key="1">
    <source>
        <dbReference type="EMBL" id="KAK9717638.1"/>
    </source>
</evidence>
<proteinExistence type="predicted"/>
<evidence type="ECO:0000313" key="2">
    <source>
        <dbReference type="Proteomes" id="UP001479436"/>
    </source>
</evidence>
<gene>
    <name evidence="1" type="ORF">K7432_006054</name>
</gene>
<dbReference type="EMBL" id="JASJQH010007131">
    <property type="protein sequence ID" value="KAK9717638.1"/>
    <property type="molecule type" value="Genomic_DNA"/>
</dbReference>
<keyword evidence="2" id="KW-1185">Reference proteome</keyword>
<accession>A0ABR2W367</accession>
<name>A0ABR2W367_9FUNG</name>
<comment type="caution">
    <text evidence="1">The sequence shown here is derived from an EMBL/GenBank/DDBJ whole genome shotgun (WGS) entry which is preliminary data.</text>
</comment>
<dbReference type="Proteomes" id="UP001479436">
    <property type="component" value="Unassembled WGS sequence"/>
</dbReference>
<reference evidence="1 2" key="1">
    <citation type="submission" date="2023-04" db="EMBL/GenBank/DDBJ databases">
        <title>Genome of Basidiobolus ranarum AG-B5.</title>
        <authorList>
            <person name="Stajich J.E."/>
            <person name="Carter-House D."/>
            <person name="Gryganskyi A."/>
        </authorList>
    </citation>
    <scope>NUCLEOTIDE SEQUENCE [LARGE SCALE GENOMIC DNA]</scope>
    <source>
        <strain evidence="1 2">AG-B5</strain>
    </source>
</reference>